<evidence type="ECO:0000256" key="5">
    <source>
        <dbReference type="ARBA" id="ARBA00047658"/>
    </source>
</evidence>
<dbReference type="AlphaFoldDB" id="A0A061JAI6"/>
<dbReference type="PROSITE" id="PS51147">
    <property type="entry name" value="PFTA"/>
    <property type="match status" value="2"/>
</dbReference>
<dbReference type="EC" id="2.5.1.60" evidence="6"/>
<comment type="caution">
    <text evidence="8">The sequence shown here is derived from an EMBL/GenBank/DDBJ whole genome shotgun (WGS) entry which is preliminary data.</text>
</comment>
<dbReference type="EMBL" id="AUPL01000322">
    <property type="protein sequence ID" value="ESL11919.1"/>
    <property type="molecule type" value="Genomic_DNA"/>
</dbReference>
<dbReference type="GO" id="GO:0004663">
    <property type="term" value="F:Rab geranylgeranyltransferase activity"/>
    <property type="evidence" value="ECO:0007669"/>
    <property type="project" value="UniProtKB-UniRule"/>
</dbReference>
<dbReference type="PANTHER" id="PTHR11129">
    <property type="entry name" value="PROTEIN FARNESYLTRANSFERASE ALPHA SUBUNIT/RAB GERANYLGERANYL TRANSFERASE ALPHA SUBUNIT"/>
    <property type="match status" value="1"/>
</dbReference>
<keyword evidence="3 6" id="KW-0808">Transferase</keyword>
<dbReference type="GO" id="GO:0005968">
    <property type="term" value="C:Rab-protein geranylgeranyltransferase complex"/>
    <property type="evidence" value="ECO:0007669"/>
    <property type="project" value="TreeGrafter"/>
</dbReference>
<dbReference type="Proteomes" id="UP000031737">
    <property type="component" value="Unassembled WGS sequence"/>
</dbReference>
<comment type="catalytic activity">
    <reaction evidence="5 6">
        <text>geranylgeranyl diphosphate + L-cysteinyl-[protein] = S-geranylgeranyl-L-cysteinyl-[protein] + diphosphate</text>
        <dbReference type="Rhea" id="RHEA:21240"/>
        <dbReference type="Rhea" id="RHEA-COMP:10131"/>
        <dbReference type="Rhea" id="RHEA-COMP:11537"/>
        <dbReference type="ChEBI" id="CHEBI:29950"/>
        <dbReference type="ChEBI" id="CHEBI:33019"/>
        <dbReference type="ChEBI" id="CHEBI:57533"/>
        <dbReference type="ChEBI" id="CHEBI:86021"/>
        <dbReference type="EC" id="2.5.1.60"/>
    </reaction>
</comment>
<dbReference type="GO" id="GO:0097354">
    <property type="term" value="P:prenylation"/>
    <property type="evidence" value="ECO:0007669"/>
    <property type="project" value="UniProtKB-UniRule"/>
</dbReference>
<feature type="region of interest" description="Disordered" evidence="7">
    <location>
        <begin position="251"/>
        <end position="279"/>
    </location>
</feature>
<accession>A0A061JAI6</accession>
<evidence type="ECO:0000256" key="6">
    <source>
        <dbReference type="RuleBase" id="RU367120"/>
    </source>
</evidence>
<dbReference type="PANTHER" id="PTHR11129:SF2">
    <property type="entry name" value="GERANYLGERANYL TRANSFERASE TYPE-2 SUBUNIT ALPHA"/>
    <property type="match status" value="1"/>
</dbReference>
<gene>
    <name evidence="8" type="ORF">TRSC58_00322</name>
</gene>
<protein>
    <recommendedName>
        <fullName evidence="6">Geranylgeranyl transferase type-2 subunit alpha</fullName>
        <ecNumber evidence="6">2.5.1.60</ecNumber>
    </recommendedName>
    <alternativeName>
        <fullName evidence="6">Geranylgeranyl transferase type II subunit alpha</fullName>
    </alternativeName>
</protein>
<dbReference type="InterPro" id="IPR002088">
    <property type="entry name" value="Prenyl_trans_a"/>
</dbReference>
<dbReference type="SUPFAM" id="SSF48439">
    <property type="entry name" value="Protein prenylyltransferase"/>
    <property type="match status" value="1"/>
</dbReference>
<comment type="function">
    <text evidence="6">Catalyzes the transfer of a geranyl-geranyl moiety from geranyl-geranyl pyrophosphate to cysteines occuring in specific C-terminal amino acid sequences.</text>
</comment>
<dbReference type="Gene3D" id="1.25.40.120">
    <property type="entry name" value="Protein prenylyltransferase"/>
    <property type="match status" value="1"/>
</dbReference>
<dbReference type="Pfam" id="PF01239">
    <property type="entry name" value="PPTA"/>
    <property type="match status" value="4"/>
</dbReference>
<evidence type="ECO:0000256" key="2">
    <source>
        <dbReference type="ARBA" id="ARBA00022602"/>
    </source>
</evidence>
<feature type="region of interest" description="Disordered" evidence="7">
    <location>
        <begin position="101"/>
        <end position="120"/>
    </location>
</feature>
<keyword evidence="2 6" id="KW-0637">Prenyltransferase</keyword>
<evidence type="ECO:0000256" key="3">
    <source>
        <dbReference type="ARBA" id="ARBA00022679"/>
    </source>
</evidence>
<keyword evidence="9" id="KW-1185">Reference proteome</keyword>
<keyword evidence="4" id="KW-0677">Repeat</keyword>
<sequence>MHDQRKVRHKINEATRERDLAEVQAFISLYDSLLRQRDRRIYSEAVLQQLSELLCKNPEAYSMYSYRRNVLLHLWREMWEQEEEDVKTNESAKEIARVEGDDATVSASLPSSRTKEERRRTAVQRKMECLKEELKLNSKILLRDYKVYAAFLHRRWIFAQLKQFAKDALLAAIAADAAGVPGQGPSVRVECPEEVRFWSSILIKEKEQCDALLAVDERNFHAWNYRRWALSEIVHMDKLLAPCSVAAASSNNSAEEEVPKARQLQEQQPQSRGDEGVVEPRGLFFTPDELKELNFTTKMVQRNFSNYSAWHQRGLIIKTALQRLQQKPGDDVTRDATLREAWEQLKEDLALVTTAIYCDPSDQSAWYYAQFLRRAAETLEHILPAPYAACGDFIMRPIQSCIELLTEEKRLGDEAEMYWPRYYLFTILLASCVSENSDDDMRNRTTAAMTALVRDIRRALCPHDSLSDTSDIEEDRGWCLRKLAAELVRVDPMRAGMYQSLLATSTS</sequence>
<evidence type="ECO:0000313" key="8">
    <source>
        <dbReference type="EMBL" id="ESL11919.1"/>
    </source>
</evidence>
<proteinExistence type="inferred from homology"/>
<evidence type="ECO:0000256" key="1">
    <source>
        <dbReference type="ARBA" id="ARBA00006734"/>
    </source>
</evidence>
<dbReference type="VEuPathDB" id="TriTrypDB:TRSC58_00322"/>
<reference evidence="8 9" key="1">
    <citation type="submission" date="2013-07" db="EMBL/GenBank/DDBJ databases">
        <authorList>
            <person name="Stoco P.H."/>
            <person name="Wagner G."/>
            <person name="Gerber A."/>
            <person name="Zaha A."/>
            <person name="Thompson C."/>
            <person name="Bartholomeu D.C."/>
            <person name="Luckemeyer D.D."/>
            <person name="Bahia D."/>
            <person name="Loreto E."/>
            <person name="Prestes E.B."/>
            <person name="Lima F.M."/>
            <person name="Rodrigues-Luiz G."/>
            <person name="Vallejo G.A."/>
            <person name="Filho J.F."/>
            <person name="Monteiro K.M."/>
            <person name="Tyler K.M."/>
            <person name="de Almeida L.G."/>
            <person name="Ortiz M.F."/>
            <person name="Siervo M.A."/>
            <person name="de Moraes M.H."/>
            <person name="Cunha O.L."/>
            <person name="Mendonca-Neto R."/>
            <person name="Silva R."/>
            <person name="Teixeira S.M."/>
            <person name="Murta S.M."/>
            <person name="Sincero T.C."/>
            <person name="Mendes T.A."/>
            <person name="Urmenyi T.P."/>
            <person name="Silva V.G."/>
            <person name="da Rocha W.D."/>
            <person name="Andersson B."/>
            <person name="Romanha A.J."/>
            <person name="Steindel M."/>
            <person name="de Vasconcelos A.T."/>
            <person name="Grisard E.C."/>
        </authorList>
    </citation>
    <scope>NUCLEOTIDE SEQUENCE [LARGE SCALE GENOMIC DNA]</scope>
    <source>
        <strain evidence="8 9">SC58</strain>
    </source>
</reference>
<evidence type="ECO:0000313" key="9">
    <source>
        <dbReference type="Proteomes" id="UP000031737"/>
    </source>
</evidence>
<comment type="similarity">
    <text evidence="1 6">Belongs to the protein prenyltransferase subunit alpha family.</text>
</comment>
<dbReference type="OrthoDB" id="1658at2759"/>
<name>A0A061JAI6_TRYRA</name>
<evidence type="ECO:0000256" key="7">
    <source>
        <dbReference type="SAM" id="MobiDB-lite"/>
    </source>
</evidence>
<evidence type="ECO:0000256" key="4">
    <source>
        <dbReference type="ARBA" id="ARBA00022737"/>
    </source>
</evidence>
<organism evidence="8 9">
    <name type="scientific">Trypanosoma rangeli SC58</name>
    <dbReference type="NCBI Taxonomy" id="429131"/>
    <lineage>
        <taxon>Eukaryota</taxon>
        <taxon>Discoba</taxon>
        <taxon>Euglenozoa</taxon>
        <taxon>Kinetoplastea</taxon>
        <taxon>Metakinetoplastina</taxon>
        <taxon>Trypanosomatida</taxon>
        <taxon>Trypanosomatidae</taxon>
        <taxon>Trypanosoma</taxon>
        <taxon>Herpetosoma</taxon>
    </lineage>
</organism>